<feature type="transmembrane region" description="Helical" evidence="1">
    <location>
        <begin position="425"/>
        <end position="447"/>
    </location>
</feature>
<feature type="transmembrane region" description="Helical" evidence="1">
    <location>
        <begin position="392"/>
        <end position="413"/>
    </location>
</feature>
<keyword evidence="1" id="KW-0812">Transmembrane</keyword>
<keyword evidence="1" id="KW-0472">Membrane</keyword>
<accession>A0ABV1PQH9</accession>
<feature type="transmembrane region" description="Helical" evidence="1">
    <location>
        <begin position="51"/>
        <end position="70"/>
    </location>
</feature>
<gene>
    <name evidence="2" type="ORF">ABQG75_15125</name>
</gene>
<dbReference type="EMBL" id="JBEHGX010000008">
    <property type="protein sequence ID" value="MER0127073.1"/>
    <property type="molecule type" value="Genomic_DNA"/>
</dbReference>
<name>A0ABV1PQH9_9ENTR</name>
<dbReference type="Proteomes" id="UP001447374">
    <property type="component" value="Unassembled WGS sequence"/>
</dbReference>
<protein>
    <submittedName>
        <fullName evidence="2">Uncharacterized protein</fullName>
    </submittedName>
</protein>
<reference evidence="2 3" key="1">
    <citation type="submission" date="2024-06" db="EMBL/GenBank/DDBJ databases">
        <title>Fanconibacter daqui strain Q02 whole shotgun sequencing project.</title>
        <authorList>
            <person name="Rodrigues J.W.A."/>
            <person name="Viana L.C."/>
            <person name="Vieira E.C."/>
            <person name="Souza F.O.L."/>
            <person name="Alegria O.C."/>
            <person name="Patroca S."/>
            <person name="Cruz A.C.R."/>
            <person name="Nunes A.R.C."/>
        </authorList>
    </citation>
    <scope>NUCLEOTIDE SEQUENCE [LARGE SCALE GENOMIC DNA]</scope>
    <source>
        <strain evidence="2 3">Q02</strain>
    </source>
</reference>
<keyword evidence="3" id="KW-1185">Reference proteome</keyword>
<keyword evidence="1" id="KW-1133">Transmembrane helix</keyword>
<dbReference type="RefSeq" id="WP_349951451.1">
    <property type="nucleotide sequence ID" value="NZ_JBEHGX010000008.1"/>
</dbReference>
<comment type="caution">
    <text evidence="2">The sequence shown here is derived from an EMBL/GenBank/DDBJ whole genome shotgun (WGS) entry which is preliminary data.</text>
</comment>
<proteinExistence type="predicted"/>
<evidence type="ECO:0000256" key="1">
    <source>
        <dbReference type="SAM" id="Phobius"/>
    </source>
</evidence>
<sequence length="457" mass="51938">MKWWLFSKQKEYNDNSFSYLAVFILYIVVVVICIGIRAVTWPGSKHVDIDFLIDAVLMPTIILTTVVQFFCMIANGLRHYTETRLLIAARQEYNVVSYARGYITLAGWSVLTPTADLALNMLKLEGEFPLAPKMSLKIDLAESFDLTRNGQAFFRLIAPLVDKLKSPQYKGFEAAVWINGGDESCCDELQRVFESFAITGIKMTYLPECPDYTQLTEWITQAKNDVFNRLLICIDLHPEEEESKRMENATAFFFTNSYVKTEGEKPVYLYQPMTGVTDVENNLPVYLRTEPVSKPKILWYTGLSRTEKYPLLEVLDEKKMVPERLELETSFGERSAGYRWLALAMASDAVRYAQGDQLVVASEHNKCAITALSSRLTHQPDYPQGKIYPLPWSAGGIAGLMLFFSLAIGFSCFGDEKMVTGGFIVFLFFICLAPFLVIGAFFTWFFGEKAHEHVWGE</sequence>
<evidence type="ECO:0000313" key="3">
    <source>
        <dbReference type="Proteomes" id="UP001447374"/>
    </source>
</evidence>
<feature type="transmembrane region" description="Helical" evidence="1">
    <location>
        <begin position="20"/>
        <end position="39"/>
    </location>
</feature>
<evidence type="ECO:0000313" key="2">
    <source>
        <dbReference type="EMBL" id="MER0127073.1"/>
    </source>
</evidence>
<organism evidence="2 3">
    <name type="scientific">Franconibacter daqui</name>
    <dbReference type="NCBI Taxonomy" id="2047724"/>
    <lineage>
        <taxon>Bacteria</taxon>
        <taxon>Pseudomonadati</taxon>
        <taxon>Pseudomonadota</taxon>
        <taxon>Gammaproteobacteria</taxon>
        <taxon>Enterobacterales</taxon>
        <taxon>Enterobacteriaceae</taxon>
        <taxon>Franconibacter</taxon>
    </lineage>
</organism>